<dbReference type="Proteomes" id="UP000534783">
    <property type="component" value="Unassembled WGS sequence"/>
</dbReference>
<dbReference type="AlphaFoldDB" id="A0A7X6DLN4"/>
<reference evidence="2 3" key="1">
    <citation type="journal article" date="2020" name="Nature">
        <title>Bacterial chemolithoautotrophy via manganese oxidation.</title>
        <authorList>
            <person name="Yu H."/>
            <person name="Leadbetter J.R."/>
        </authorList>
    </citation>
    <scope>NUCLEOTIDE SEQUENCE [LARGE SCALE GENOMIC DNA]</scope>
    <source>
        <strain evidence="2 3">Mn-1</strain>
    </source>
</reference>
<dbReference type="Pfam" id="PF11220">
    <property type="entry name" value="DUF3015"/>
    <property type="match status" value="1"/>
</dbReference>
<keyword evidence="1" id="KW-0732">Signal</keyword>
<organism evidence="2 3">
    <name type="scientific">Candidatus Manganitrophus noduliformans</name>
    <dbReference type="NCBI Taxonomy" id="2606439"/>
    <lineage>
        <taxon>Bacteria</taxon>
        <taxon>Pseudomonadati</taxon>
        <taxon>Nitrospirota</taxon>
        <taxon>Nitrospiria</taxon>
        <taxon>Candidatus Troglogloeales</taxon>
        <taxon>Candidatus Manganitrophaceae</taxon>
        <taxon>Candidatus Manganitrophus</taxon>
    </lineage>
</organism>
<feature type="signal peptide" evidence="1">
    <location>
        <begin position="1"/>
        <end position="21"/>
    </location>
</feature>
<accession>A0A7X6DLN4</accession>
<comment type="caution">
    <text evidence="2">The sequence shown here is derived from an EMBL/GenBank/DDBJ whole genome shotgun (WGS) entry which is preliminary data.</text>
</comment>
<dbReference type="RefSeq" id="WP_168057782.1">
    <property type="nucleotide sequence ID" value="NZ_VTOW01000001.1"/>
</dbReference>
<sequence>MKRLLYAAVVFALIPVSQSFADGEGPGCGAGTMIFKGQKGVVPQVLAATTNGTFGNQTFGISTGTLGCTQDGVVKNEEKVNVFASANLDNLSQEMAQGQGEHLASLASLLGIPAEHQTDFFTLTQAKYTAIFPTEKTTSGEMLVALNQEMSTHPNLSTFISSH</sequence>
<evidence type="ECO:0000313" key="2">
    <source>
        <dbReference type="EMBL" id="NKE69485.1"/>
    </source>
</evidence>
<proteinExistence type="predicted"/>
<protein>
    <submittedName>
        <fullName evidence="2">DUF3015 domain-containing protein</fullName>
    </submittedName>
</protein>
<dbReference type="InterPro" id="IPR021383">
    <property type="entry name" value="DUF3015"/>
</dbReference>
<name>A0A7X6DLN4_9BACT</name>
<keyword evidence="3" id="KW-1185">Reference proteome</keyword>
<dbReference type="EMBL" id="VTOW01000001">
    <property type="protein sequence ID" value="NKE69485.1"/>
    <property type="molecule type" value="Genomic_DNA"/>
</dbReference>
<evidence type="ECO:0000313" key="3">
    <source>
        <dbReference type="Proteomes" id="UP000534783"/>
    </source>
</evidence>
<gene>
    <name evidence="2" type="ORF">MNODULE_01800</name>
</gene>
<feature type="chain" id="PRO_5030553156" evidence="1">
    <location>
        <begin position="22"/>
        <end position="163"/>
    </location>
</feature>
<evidence type="ECO:0000256" key="1">
    <source>
        <dbReference type="SAM" id="SignalP"/>
    </source>
</evidence>